<sequence>MATTPKPLFIRDHFSHFLFLPFVFLLFPPSVSLETLGSPSLPHASIVFQDPLLLLPRSPKIAETPDFMAAALDPARGALGLLVLFALISPSARVGVFSRPDKETREKFYGNLVKGESRNSSGEGSIADIFDRVLEKEFSENDAPEDFVDVLS</sequence>
<evidence type="ECO:0000256" key="1">
    <source>
        <dbReference type="SAM" id="Phobius"/>
    </source>
</evidence>
<reference evidence="3 4" key="1">
    <citation type="journal article" date="2014" name="Agronomy (Basel)">
        <title>A Draft Genome Sequence for Ensete ventricosum, the Drought-Tolerant Tree Against Hunger.</title>
        <authorList>
            <person name="Harrison J."/>
            <person name="Moore K.A."/>
            <person name="Paszkiewicz K."/>
            <person name="Jones T."/>
            <person name="Grant M."/>
            <person name="Ambacheew D."/>
            <person name="Muzemil S."/>
            <person name="Studholme D.J."/>
        </authorList>
    </citation>
    <scope>NUCLEOTIDE SEQUENCE [LARGE SCALE GENOMIC DNA]</scope>
</reference>
<organism evidence="3 4">
    <name type="scientific">Ensete ventricosum</name>
    <name type="common">Abyssinian banana</name>
    <name type="synonym">Musa ensete</name>
    <dbReference type="NCBI Taxonomy" id="4639"/>
    <lineage>
        <taxon>Eukaryota</taxon>
        <taxon>Viridiplantae</taxon>
        <taxon>Streptophyta</taxon>
        <taxon>Embryophyta</taxon>
        <taxon>Tracheophyta</taxon>
        <taxon>Spermatophyta</taxon>
        <taxon>Magnoliopsida</taxon>
        <taxon>Liliopsida</taxon>
        <taxon>Zingiberales</taxon>
        <taxon>Musaceae</taxon>
        <taxon>Ensete</taxon>
    </lineage>
</organism>
<dbReference type="EMBL" id="AMZH03013371">
    <property type="protein sequence ID" value="RRT49393.1"/>
    <property type="molecule type" value="Genomic_DNA"/>
</dbReference>
<evidence type="ECO:0000313" key="4">
    <source>
        <dbReference type="Proteomes" id="UP000287651"/>
    </source>
</evidence>
<feature type="transmembrane region" description="Helical" evidence="1">
    <location>
        <begin position="77"/>
        <end position="97"/>
    </location>
</feature>
<gene>
    <name evidence="3" type="ORF">B296_00051292</name>
</gene>
<keyword evidence="1" id="KW-0472">Membrane</keyword>
<evidence type="ECO:0000256" key="2">
    <source>
        <dbReference type="SAM" id="SignalP"/>
    </source>
</evidence>
<keyword evidence="1" id="KW-1133">Transmembrane helix</keyword>
<keyword evidence="1" id="KW-0812">Transmembrane</keyword>
<comment type="caution">
    <text evidence="3">The sequence shown here is derived from an EMBL/GenBank/DDBJ whole genome shotgun (WGS) entry which is preliminary data.</text>
</comment>
<protein>
    <submittedName>
        <fullName evidence="3">Uncharacterized protein</fullName>
    </submittedName>
</protein>
<dbReference type="AlphaFoldDB" id="A0A426YCC8"/>
<feature type="chain" id="PRO_5019274955" evidence="2">
    <location>
        <begin position="34"/>
        <end position="152"/>
    </location>
</feature>
<dbReference type="Proteomes" id="UP000287651">
    <property type="component" value="Unassembled WGS sequence"/>
</dbReference>
<keyword evidence="2" id="KW-0732">Signal</keyword>
<name>A0A426YCC8_ENSVE</name>
<accession>A0A426YCC8</accession>
<feature type="signal peptide" evidence="2">
    <location>
        <begin position="1"/>
        <end position="33"/>
    </location>
</feature>
<proteinExistence type="predicted"/>
<evidence type="ECO:0000313" key="3">
    <source>
        <dbReference type="EMBL" id="RRT49393.1"/>
    </source>
</evidence>